<feature type="domain" description="SRCR" evidence="11">
    <location>
        <begin position="44"/>
        <end position="139"/>
    </location>
</feature>
<evidence type="ECO:0000313" key="13">
    <source>
        <dbReference type="Proteomes" id="UP000529728"/>
    </source>
</evidence>
<evidence type="ECO:0000256" key="8">
    <source>
        <dbReference type="ARBA" id="ARBA00023180"/>
    </source>
</evidence>
<dbReference type="PROSITE" id="PS00420">
    <property type="entry name" value="SRCR_1"/>
    <property type="match status" value="1"/>
</dbReference>
<dbReference type="OrthoDB" id="536948at2759"/>
<evidence type="ECO:0000256" key="6">
    <source>
        <dbReference type="ARBA" id="ARBA00023136"/>
    </source>
</evidence>
<dbReference type="PROSITE" id="PS50287">
    <property type="entry name" value="SRCR_2"/>
    <property type="match status" value="2"/>
</dbReference>
<keyword evidence="3" id="KW-0732">Signal</keyword>
<dbReference type="Gene3D" id="3.10.250.10">
    <property type="entry name" value="SRCR-like domain"/>
    <property type="match status" value="2"/>
</dbReference>
<feature type="non-terminal residue" evidence="12">
    <location>
        <position position="185"/>
    </location>
</feature>
<gene>
    <name evidence="12" type="primary">Cd163_1</name>
    <name evidence="12" type="ORF">REGSAT_R14251</name>
</gene>
<evidence type="ECO:0000256" key="10">
    <source>
        <dbReference type="SAM" id="MobiDB-lite"/>
    </source>
</evidence>
<protein>
    <submittedName>
        <fullName evidence="12">C163A protein</fullName>
    </submittedName>
</protein>
<dbReference type="AlphaFoldDB" id="A0A7K4Y1S0"/>
<keyword evidence="2" id="KW-0812">Transmembrane</keyword>
<dbReference type="GO" id="GO:0016020">
    <property type="term" value="C:membrane"/>
    <property type="evidence" value="ECO:0007669"/>
    <property type="project" value="UniProtKB-SubCell"/>
</dbReference>
<comment type="caution">
    <text evidence="9">Lacks conserved residue(s) required for the propagation of feature annotation.</text>
</comment>
<evidence type="ECO:0000313" key="12">
    <source>
        <dbReference type="EMBL" id="NWR52954.1"/>
    </source>
</evidence>
<dbReference type="Proteomes" id="UP000529728">
    <property type="component" value="Unassembled WGS sequence"/>
</dbReference>
<evidence type="ECO:0000256" key="9">
    <source>
        <dbReference type="PROSITE-ProRule" id="PRU00196"/>
    </source>
</evidence>
<evidence type="ECO:0000259" key="11">
    <source>
        <dbReference type="PROSITE" id="PS50287"/>
    </source>
</evidence>
<feature type="disulfide bond" evidence="9">
    <location>
        <begin position="111"/>
        <end position="121"/>
    </location>
</feature>
<proteinExistence type="predicted"/>
<dbReference type="PANTHER" id="PTHR19331:SF487">
    <property type="entry name" value="SOLUBLE SCAVENGER RECEPTOR CYSTEINE-RICH DOMAIN-CONTAINING PROTEIN SSC5D"/>
    <property type="match status" value="1"/>
</dbReference>
<evidence type="ECO:0000256" key="7">
    <source>
        <dbReference type="ARBA" id="ARBA00023157"/>
    </source>
</evidence>
<keyword evidence="4" id="KW-0677">Repeat</keyword>
<feature type="non-terminal residue" evidence="12">
    <location>
        <position position="1"/>
    </location>
</feature>
<reference evidence="12 13" key="1">
    <citation type="submission" date="2019-09" db="EMBL/GenBank/DDBJ databases">
        <title>Bird 10,000 Genomes (B10K) Project - Family phase.</title>
        <authorList>
            <person name="Zhang G."/>
        </authorList>
    </citation>
    <scope>NUCLEOTIDE SEQUENCE [LARGE SCALE GENOMIC DNA]</scope>
    <source>
        <strain evidence="12">B10K-DU-001-18</strain>
        <tissue evidence="12">Muscle</tissue>
    </source>
</reference>
<feature type="domain" description="SRCR" evidence="11">
    <location>
        <begin position="1"/>
        <end position="34"/>
    </location>
</feature>
<feature type="disulfide bond" evidence="9">
    <location>
        <begin position="3"/>
        <end position="13"/>
    </location>
</feature>
<dbReference type="Pfam" id="PF00530">
    <property type="entry name" value="SRCR"/>
    <property type="match status" value="2"/>
</dbReference>
<keyword evidence="7 9" id="KW-1015">Disulfide bond</keyword>
<evidence type="ECO:0000256" key="4">
    <source>
        <dbReference type="ARBA" id="ARBA00022737"/>
    </source>
</evidence>
<accession>A0A7K4Y1S0</accession>
<keyword evidence="6" id="KW-0472">Membrane</keyword>
<sequence>LTCAGEEGAPSECRHRGWGVHTCEHSEDAGVVCAGSGLADLTHLRLAGGPHRCAGRVQVLHEGRWGVVCALTWALPAANVTCRYLGCGPALRATQVSVAKEELTWVESLRCNGSEGNLLECQVSVWGAPYCPHAAVTCVEPGESGHLGSPGDTPGGGQGTPETHQGHTCAAPGEALPCPGVTIAA</sequence>
<dbReference type="SUPFAM" id="SSF56487">
    <property type="entry name" value="SRCR-like"/>
    <property type="match status" value="2"/>
</dbReference>
<evidence type="ECO:0000256" key="5">
    <source>
        <dbReference type="ARBA" id="ARBA00022989"/>
    </source>
</evidence>
<name>A0A7K4Y1S0_REGSA</name>
<evidence type="ECO:0000256" key="2">
    <source>
        <dbReference type="ARBA" id="ARBA00022692"/>
    </source>
</evidence>
<keyword evidence="8" id="KW-0325">Glycoprotein</keyword>
<keyword evidence="5" id="KW-1133">Transmembrane helix</keyword>
<dbReference type="EMBL" id="VWZN01021355">
    <property type="protein sequence ID" value="NWR52954.1"/>
    <property type="molecule type" value="Genomic_DNA"/>
</dbReference>
<organism evidence="12 13">
    <name type="scientific">Regulus satrapa</name>
    <name type="common">Golden-crowned kinglet</name>
    <dbReference type="NCBI Taxonomy" id="13245"/>
    <lineage>
        <taxon>Eukaryota</taxon>
        <taxon>Metazoa</taxon>
        <taxon>Chordata</taxon>
        <taxon>Craniata</taxon>
        <taxon>Vertebrata</taxon>
        <taxon>Euteleostomi</taxon>
        <taxon>Archelosauria</taxon>
        <taxon>Archosauria</taxon>
        <taxon>Dinosauria</taxon>
        <taxon>Saurischia</taxon>
        <taxon>Theropoda</taxon>
        <taxon>Coelurosauria</taxon>
        <taxon>Aves</taxon>
        <taxon>Neognathae</taxon>
        <taxon>Neoaves</taxon>
        <taxon>Telluraves</taxon>
        <taxon>Australaves</taxon>
        <taxon>Passeriformes</taxon>
        <taxon>Regulidae</taxon>
        <taxon>Regulus</taxon>
    </lineage>
</organism>
<evidence type="ECO:0000256" key="3">
    <source>
        <dbReference type="ARBA" id="ARBA00022729"/>
    </source>
</evidence>
<comment type="subcellular location">
    <subcellularLocation>
        <location evidence="1">Membrane</location>
        <topology evidence="1">Single-pass membrane protein</topology>
    </subcellularLocation>
</comment>
<dbReference type="FunFam" id="3.10.250.10:FF:000016">
    <property type="entry name" value="Scavenger receptor cysteine-rich protein type 12"/>
    <property type="match status" value="1"/>
</dbReference>
<comment type="caution">
    <text evidence="12">The sequence shown here is derived from an EMBL/GenBank/DDBJ whole genome shotgun (WGS) entry which is preliminary data.</text>
</comment>
<keyword evidence="13" id="KW-1185">Reference proteome</keyword>
<feature type="region of interest" description="Disordered" evidence="10">
    <location>
        <begin position="143"/>
        <end position="171"/>
    </location>
</feature>
<dbReference type="InterPro" id="IPR036772">
    <property type="entry name" value="SRCR-like_dom_sf"/>
</dbReference>
<dbReference type="PRINTS" id="PR00258">
    <property type="entry name" value="SPERACTRCPTR"/>
</dbReference>
<dbReference type="SMART" id="SM00202">
    <property type="entry name" value="SR"/>
    <property type="match status" value="1"/>
</dbReference>
<evidence type="ECO:0000256" key="1">
    <source>
        <dbReference type="ARBA" id="ARBA00004167"/>
    </source>
</evidence>
<dbReference type="PANTHER" id="PTHR19331">
    <property type="entry name" value="SCAVENGER RECEPTOR DOMAIN-CONTAINING"/>
    <property type="match status" value="1"/>
</dbReference>
<dbReference type="InterPro" id="IPR001190">
    <property type="entry name" value="SRCR"/>
</dbReference>